<feature type="transmembrane region" description="Helical" evidence="9">
    <location>
        <begin position="31"/>
        <end position="52"/>
    </location>
</feature>
<name>A0ABS1KUP1_9BACT</name>
<evidence type="ECO:0000256" key="6">
    <source>
        <dbReference type="ARBA" id="ARBA00022801"/>
    </source>
</evidence>
<keyword evidence="12" id="KW-1185">Reference proteome</keyword>
<keyword evidence="7" id="KW-0460">Magnesium</keyword>
<dbReference type="PANTHER" id="PTHR15822:SF4">
    <property type="entry name" value="TYROSYL-DNA PHOSPHODIESTERASE 2"/>
    <property type="match status" value="1"/>
</dbReference>
<evidence type="ECO:0000256" key="2">
    <source>
        <dbReference type="ARBA" id="ARBA00001946"/>
    </source>
</evidence>
<dbReference type="Gene3D" id="3.60.10.10">
    <property type="entry name" value="Endonuclease/exonuclease/phosphatase"/>
    <property type="match status" value="1"/>
</dbReference>
<evidence type="ECO:0000256" key="8">
    <source>
        <dbReference type="ARBA" id="ARBA00023204"/>
    </source>
</evidence>
<evidence type="ECO:0000256" key="3">
    <source>
        <dbReference type="ARBA" id="ARBA00022722"/>
    </source>
</evidence>
<comment type="caution">
    <text evidence="11">The sequence shown here is derived from an EMBL/GenBank/DDBJ whole genome shotgun (WGS) entry which is preliminary data.</text>
</comment>
<evidence type="ECO:0000256" key="1">
    <source>
        <dbReference type="ARBA" id="ARBA00001936"/>
    </source>
</evidence>
<comment type="cofactor">
    <cofactor evidence="2">
        <name>Mg(2+)</name>
        <dbReference type="ChEBI" id="CHEBI:18420"/>
    </cofactor>
</comment>
<dbReference type="InterPro" id="IPR051547">
    <property type="entry name" value="TDP2-like"/>
</dbReference>
<evidence type="ECO:0000256" key="9">
    <source>
        <dbReference type="SAM" id="Phobius"/>
    </source>
</evidence>
<proteinExistence type="predicted"/>
<keyword evidence="9" id="KW-1133">Transmembrane helix</keyword>
<dbReference type="RefSeq" id="WP_202011720.1">
    <property type="nucleotide sequence ID" value="NZ_JAERRB010000005.1"/>
</dbReference>
<protein>
    <recommendedName>
        <fullName evidence="10">Endonuclease/exonuclease/phosphatase domain-containing protein</fullName>
    </recommendedName>
</protein>
<keyword evidence="9" id="KW-0812">Transmembrane</keyword>
<accession>A0ABS1KUP1</accession>
<dbReference type="SUPFAM" id="SSF56219">
    <property type="entry name" value="DNase I-like"/>
    <property type="match status" value="1"/>
</dbReference>
<dbReference type="InterPro" id="IPR036691">
    <property type="entry name" value="Endo/exonu/phosph_ase_sf"/>
</dbReference>
<dbReference type="Pfam" id="PF03372">
    <property type="entry name" value="Exo_endo_phos"/>
    <property type="match status" value="1"/>
</dbReference>
<keyword evidence="4" id="KW-0479">Metal-binding</keyword>
<gene>
    <name evidence="11" type="ORF">JI741_17115</name>
</gene>
<evidence type="ECO:0000256" key="4">
    <source>
        <dbReference type="ARBA" id="ARBA00022723"/>
    </source>
</evidence>
<keyword evidence="3" id="KW-0540">Nuclease</keyword>
<dbReference type="Proteomes" id="UP000613030">
    <property type="component" value="Unassembled WGS sequence"/>
</dbReference>
<evidence type="ECO:0000313" key="11">
    <source>
        <dbReference type="EMBL" id="MBL0742952.1"/>
    </source>
</evidence>
<organism evidence="11 12">
    <name type="scientific">Chryseolinea lacunae</name>
    <dbReference type="NCBI Taxonomy" id="2801331"/>
    <lineage>
        <taxon>Bacteria</taxon>
        <taxon>Pseudomonadati</taxon>
        <taxon>Bacteroidota</taxon>
        <taxon>Cytophagia</taxon>
        <taxon>Cytophagales</taxon>
        <taxon>Fulvivirgaceae</taxon>
        <taxon>Chryseolinea</taxon>
    </lineage>
</organism>
<dbReference type="EMBL" id="JAERRB010000005">
    <property type="protein sequence ID" value="MBL0742952.1"/>
    <property type="molecule type" value="Genomic_DNA"/>
</dbReference>
<reference evidence="11 12" key="1">
    <citation type="submission" date="2021-01" db="EMBL/GenBank/DDBJ databases">
        <title>Chryseolinea sp. Jin1 Genome sequencing and assembly.</title>
        <authorList>
            <person name="Kim I."/>
        </authorList>
    </citation>
    <scope>NUCLEOTIDE SEQUENCE [LARGE SCALE GENOMIC DNA]</scope>
    <source>
        <strain evidence="11 12">Jin1</strain>
    </source>
</reference>
<evidence type="ECO:0000313" key="12">
    <source>
        <dbReference type="Proteomes" id="UP000613030"/>
    </source>
</evidence>
<evidence type="ECO:0000256" key="5">
    <source>
        <dbReference type="ARBA" id="ARBA00022763"/>
    </source>
</evidence>
<dbReference type="PANTHER" id="PTHR15822">
    <property type="entry name" value="TRAF AND TNF RECEPTOR-ASSOCIATED PROTEIN"/>
    <property type="match status" value="1"/>
</dbReference>
<evidence type="ECO:0000256" key="7">
    <source>
        <dbReference type="ARBA" id="ARBA00022842"/>
    </source>
</evidence>
<dbReference type="InterPro" id="IPR005135">
    <property type="entry name" value="Endo/exonuclease/phosphatase"/>
</dbReference>
<feature type="transmembrane region" description="Helical" evidence="9">
    <location>
        <begin position="59"/>
        <end position="78"/>
    </location>
</feature>
<keyword evidence="5" id="KW-0227">DNA damage</keyword>
<keyword evidence="6" id="KW-0378">Hydrolase</keyword>
<comment type="cofactor">
    <cofactor evidence="1">
        <name>Mn(2+)</name>
        <dbReference type="ChEBI" id="CHEBI:29035"/>
    </cofactor>
</comment>
<keyword evidence="8" id="KW-0234">DNA repair</keyword>
<sequence length="360" mass="40815">MTYFNFFTALLLAIVFALGRVEPTEGNYLWLVPYLIPLALMLTIILLLVMAVRRKKSGVYYLASLGLALPYIISTVGMKHLVHTKISSSKQFSVLNYNVSLTGFPYVQSWAFYTPPTLAFQMKYWILNQDADIQCYQEFMTFNGEQNFDMLKLLTDKGYHCYLSTDRKKPNEPTVGVLIASRFPIVKSGDVAASENGFNRIAYADVLVQHDTVRIISLHLESMGLRQYNPAKAWSIGSAVAKVGLILNQLEAGMNERNRQIKRLTSFIRASPHRVVCTGDFNDLPYAFPYQALKKQLHNTFEEAGRGFGFTYNGSTLRTLRIDNQFYSPGLTPTTFNTLNTVTLSDHFPLLGTYTLTERR</sequence>
<keyword evidence="9" id="KW-0472">Membrane</keyword>
<evidence type="ECO:0000259" key="10">
    <source>
        <dbReference type="Pfam" id="PF03372"/>
    </source>
</evidence>
<feature type="domain" description="Endonuclease/exonuclease/phosphatase" evidence="10">
    <location>
        <begin position="125"/>
        <end position="347"/>
    </location>
</feature>